<evidence type="ECO:0000256" key="1">
    <source>
        <dbReference type="SAM" id="SignalP"/>
    </source>
</evidence>
<reference evidence="3" key="1">
    <citation type="journal article" date="2019" name="Int. J. Syst. Evol. Microbiol.">
        <title>The Global Catalogue of Microorganisms (GCM) 10K type strain sequencing project: providing services to taxonomists for standard genome sequencing and annotation.</title>
        <authorList>
            <consortium name="The Broad Institute Genomics Platform"/>
            <consortium name="The Broad Institute Genome Sequencing Center for Infectious Disease"/>
            <person name="Wu L."/>
            <person name="Ma J."/>
        </authorList>
    </citation>
    <scope>NUCLEOTIDE SEQUENCE [LARGE SCALE GENOMIC DNA]</scope>
    <source>
        <strain evidence="3">CECT 7798</strain>
    </source>
</reference>
<dbReference type="Proteomes" id="UP001595735">
    <property type="component" value="Unassembled WGS sequence"/>
</dbReference>
<dbReference type="EMBL" id="JBHRYO010000002">
    <property type="protein sequence ID" value="MFC3756189.1"/>
    <property type="molecule type" value="Genomic_DNA"/>
</dbReference>
<protein>
    <submittedName>
        <fullName evidence="2">Uncharacterized protein</fullName>
    </submittedName>
</protein>
<feature type="signal peptide" evidence="1">
    <location>
        <begin position="1"/>
        <end position="18"/>
    </location>
</feature>
<keyword evidence="1" id="KW-0732">Signal</keyword>
<evidence type="ECO:0000313" key="2">
    <source>
        <dbReference type="EMBL" id="MFC3756189.1"/>
    </source>
</evidence>
<feature type="chain" id="PRO_5045809431" evidence="1">
    <location>
        <begin position="19"/>
        <end position="117"/>
    </location>
</feature>
<proteinExistence type="predicted"/>
<organism evidence="2 3">
    <name type="scientific">Chryseobacterium tructae</name>
    <dbReference type="NCBI Taxonomy" id="1037380"/>
    <lineage>
        <taxon>Bacteria</taxon>
        <taxon>Pseudomonadati</taxon>
        <taxon>Bacteroidota</taxon>
        <taxon>Flavobacteriia</taxon>
        <taxon>Flavobacteriales</taxon>
        <taxon>Weeksellaceae</taxon>
        <taxon>Chryseobacterium group</taxon>
        <taxon>Chryseobacterium</taxon>
    </lineage>
</organism>
<accession>A0ABV7XWN3</accession>
<evidence type="ECO:0000313" key="3">
    <source>
        <dbReference type="Proteomes" id="UP001595735"/>
    </source>
</evidence>
<comment type="caution">
    <text evidence="2">The sequence shown here is derived from an EMBL/GenBank/DDBJ whole genome shotgun (WGS) entry which is preliminary data.</text>
</comment>
<name>A0ABV7XWN3_9FLAO</name>
<gene>
    <name evidence="2" type="ORF">ACFONJ_09450</name>
</gene>
<dbReference type="RefSeq" id="WP_290296507.1">
    <property type="nucleotide sequence ID" value="NZ_JAUFQR010000001.1"/>
</dbReference>
<sequence length="117" mass="12793">MKKLISLILMGTASIAFAQVGINTENPKATLDVTAKKDALAIEGLLPPRLTRAELTEKGNTLYGTEQEGAIIYINDASGGDQQSQREYIEGKGLYIFDAEASNKEGRWMCLYCYAVL</sequence>
<keyword evidence="3" id="KW-1185">Reference proteome</keyword>